<dbReference type="Pfam" id="PF00096">
    <property type="entry name" value="zf-C2H2"/>
    <property type="match status" value="1"/>
</dbReference>
<name>A0AAV4XK97_CAEEX</name>
<dbReference type="GO" id="GO:0005634">
    <property type="term" value="C:nucleus"/>
    <property type="evidence" value="ECO:0007669"/>
    <property type="project" value="UniProtKB-SubCell"/>
</dbReference>
<feature type="region of interest" description="Disordered" evidence="5">
    <location>
        <begin position="122"/>
        <end position="146"/>
    </location>
</feature>
<dbReference type="EMBL" id="BPLR01000483">
    <property type="protein sequence ID" value="GIY95109.1"/>
    <property type="molecule type" value="Genomic_DNA"/>
</dbReference>
<dbReference type="PANTHER" id="PTHR45891:SF3">
    <property type="entry name" value="ZINC FINGER PROTEIN 2"/>
    <property type="match status" value="1"/>
</dbReference>
<feature type="domain" description="C2H2-type" evidence="6">
    <location>
        <begin position="205"/>
        <end position="226"/>
    </location>
</feature>
<keyword evidence="3" id="KW-0677">Repeat</keyword>
<dbReference type="Proteomes" id="UP001054945">
    <property type="component" value="Unassembled WGS sequence"/>
</dbReference>
<organism evidence="7 8">
    <name type="scientific">Caerostris extrusa</name>
    <name type="common">Bark spider</name>
    <name type="synonym">Caerostris bankana</name>
    <dbReference type="NCBI Taxonomy" id="172846"/>
    <lineage>
        <taxon>Eukaryota</taxon>
        <taxon>Metazoa</taxon>
        <taxon>Ecdysozoa</taxon>
        <taxon>Arthropoda</taxon>
        <taxon>Chelicerata</taxon>
        <taxon>Arachnida</taxon>
        <taxon>Araneae</taxon>
        <taxon>Araneomorphae</taxon>
        <taxon>Entelegynae</taxon>
        <taxon>Araneoidea</taxon>
        <taxon>Araneidae</taxon>
        <taxon>Caerostris</taxon>
    </lineage>
</organism>
<dbReference type="InterPro" id="IPR051968">
    <property type="entry name" value="ZnFinger_Homeobox_TR"/>
</dbReference>
<dbReference type="AlphaFoldDB" id="A0AAV4XK97"/>
<keyword evidence="7" id="KW-0238">DNA-binding</keyword>
<dbReference type="PANTHER" id="PTHR45891">
    <property type="entry name" value="ZINC FINGER HOMEOBOX PROTEIN"/>
    <property type="match status" value="1"/>
</dbReference>
<dbReference type="Gene3D" id="3.30.160.60">
    <property type="entry name" value="Classic Zinc Finger"/>
    <property type="match status" value="1"/>
</dbReference>
<protein>
    <submittedName>
        <fullName evidence="7">Zinc finger homeobox protein 3</fullName>
    </submittedName>
</protein>
<evidence type="ECO:0000259" key="6">
    <source>
        <dbReference type="PROSITE" id="PS00028"/>
    </source>
</evidence>
<dbReference type="InterPro" id="IPR013087">
    <property type="entry name" value="Znf_C2H2_type"/>
</dbReference>
<dbReference type="SMART" id="SM00355">
    <property type="entry name" value="ZnF_C2H2"/>
    <property type="match status" value="2"/>
</dbReference>
<dbReference type="GO" id="GO:0000978">
    <property type="term" value="F:RNA polymerase II cis-regulatory region sequence-specific DNA binding"/>
    <property type="evidence" value="ECO:0007669"/>
    <property type="project" value="TreeGrafter"/>
</dbReference>
<sequence>MPSSVAQNSVGSQSGGVYAQSLQSSCTSSFGSSDPMTNLLNAVSSAVAGGYGSSAITTLVSAVSSPVAALSEIKPSMVNSRTTPSLSSSLLAADSDEALAPELQDLMTIEKFAKAAADAAEAESASSLSPRERKTSCFNGQSDMQQEDQDLRLNPFDCSPHPTLSSAMSMGSLDRPTIPSPSSATNSPVCICPQHPDGRTNGVECPKCDLILGSSRSLGGHMTMMHSRNSCKTLKCPKCNWHYKYQETLEIHMKEKHPENDMSCMYCLTNQSHPRLARGGNVYMRLQTLPMRGLQLLYNN</sequence>
<keyword evidence="8" id="KW-1185">Reference proteome</keyword>
<accession>A0AAV4XK97</accession>
<dbReference type="GO" id="GO:0000981">
    <property type="term" value="F:DNA-binding transcription factor activity, RNA polymerase II-specific"/>
    <property type="evidence" value="ECO:0007669"/>
    <property type="project" value="TreeGrafter"/>
</dbReference>
<feature type="region of interest" description="Disordered" evidence="5">
    <location>
        <begin position="164"/>
        <end position="186"/>
    </location>
</feature>
<keyword evidence="7" id="KW-0371">Homeobox</keyword>
<keyword evidence="4" id="KW-0862">Zinc</keyword>
<keyword evidence="2" id="KW-0479">Metal-binding</keyword>
<dbReference type="PROSITE" id="PS00028">
    <property type="entry name" value="ZINC_FINGER_C2H2_1"/>
    <property type="match status" value="2"/>
</dbReference>
<evidence type="ECO:0000313" key="7">
    <source>
        <dbReference type="EMBL" id="GIY95109.1"/>
    </source>
</evidence>
<reference evidence="7 8" key="1">
    <citation type="submission" date="2021-06" db="EMBL/GenBank/DDBJ databases">
        <title>Caerostris extrusa draft genome.</title>
        <authorList>
            <person name="Kono N."/>
            <person name="Arakawa K."/>
        </authorList>
    </citation>
    <scope>NUCLEOTIDE SEQUENCE [LARGE SCALE GENOMIC DNA]</scope>
</reference>
<comment type="subcellular location">
    <subcellularLocation>
        <location evidence="1">Nucleus</location>
    </subcellularLocation>
</comment>
<evidence type="ECO:0000256" key="5">
    <source>
        <dbReference type="SAM" id="MobiDB-lite"/>
    </source>
</evidence>
<dbReference type="GO" id="GO:0046872">
    <property type="term" value="F:metal ion binding"/>
    <property type="evidence" value="ECO:0007669"/>
    <property type="project" value="UniProtKB-KW"/>
</dbReference>
<gene>
    <name evidence="7" type="primary">ZFHX3</name>
    <name evidence="7" type="ORF">CEXT_409941</name>
</gene>
<evidence type="ECO:0000256" key="1">
    <source>
        <dbReference type="ARBA" id="ARBA00004123"/>
    </source>
</evidence>
<evidence type="ECO:0000313" key="8">
    <source>
        <dbReference type="Proteomes" id="UP001054945"/>
    </source>
</evidence>
<evidence type="ECO:0000256" key="3">
    <source>
        <dbReference type="ARBA" id="ARBA00022737"/>
    </source>
</evidence>
<evidence type="ECO:0000256" key="2">
    <source>
        <dbReference type="ARBA" id="ARBA00022723"/>
    </source>
</evidence>
<proteinExistence type="predicted"/>
<feature type="domain" description="C2H2-type" evidence="6">
    <location>
        <begin position="236"/>
        <end position="257"/>
    </location>
</feature>
<evidence type="ECO:0000256" key="4">
    <source>
        <dbReference type="ARBA" id="ARBA00022833"/>
    </source>
</evidence>
<comment type="caution">
    <text evidence="7">The sequence shown here is derived from an EMBL/GenBank/DDBJ whole genome shotgun (WGS) entry which is preliminary data.</text>
</comment>